<dbReference type="Proteomes" id="UP000323544">
    <property type="component" value="Segment"/>
</dbReference>
<gene>
    <name evidence="1" type="ORF">POTTS_71</name>
</gene>
<protein>
    <submittedName>
        <fullName evidence="1">Uncharacterized protein</fullName>
    </submittedName>
</protein>
<dbReference type="EMBL" id="MN013081">
    <property type="protein sequence ID" value="QEG12681.1"/>
    <property type="molecule type" value="Genomic_DNA"/>
</dbReference>
<reference evidence="1 2" key="1">
    <citation type="submission" date="2019-04" db="EMBL/GenBank/DDBJ databases">
        <authorList>
            <person name="Potts E."/>
            <person name="Thurgood T.L."/>
            <person name="Sharma R."/>
            <person name="Urrea L."/>
            <person name="Arens D.K."/>
            <person name="Kruger J.L."/>
            <person name="Thompson D.W."/>
            <person name="Grose J.H."/>
        </authorList>
    </citation>
    <scope>NUCLEOTIDE SEQUENCE [LARGE SCALE GENOMIC DNA]</scope>
</reference>
<accession>A0A5B9NMJ2</accession>
<sequence length="85" mass="9461">MKTVEIQRHIIAHVQVEVSNGYTQDLMIEVRGSTIFFRSRGKCTECNTMAAKAHVGKAINAAVALIPEMCDYERNEIGRLVLGLI</sequence>
<evidence type="ECO:0000313" key="2">
    <source>
        <dbReference type="Proteomes" id="UP000323544"/>
    </source>
</evidence>
<evidence type="ECO:0000313" key="1">
    <source>
        <dbReference type="EMBL" id="QEG12681.1"/>
    </source>
</evidence>
<proteinExistence type="predicted"/>
<name>A0A5B9NMJ2_9CAUD</name>
<organism evidence="1 2">
    <name type="scientific">Klebsiella phage vB_KpnM_Potts1</name>
    <dbReference type="NCBI Taxonomy" id="2591366"/>
    <lineage>
        <taxon>Viruses</taxon>
        <taxon>Duplodnaviria</taxon>
        <taxon>Heunggongvirae</taxon>
        <taxon>Uroviricota</taxon>
        <taxon>Caudoviricetes</taxon>
        <taxon>Marfavirus</taxon>
        <taxon>Marfavirus F48</taxon>
    </lineage>
</organism>